<proteinExistence type="predicted"/>
<dbReference type="OrthoDB" id="5325112at2759"/>
<feature type="region of interest" description="Disordered" evidence="5">
    <location>
        <begin position="314"/>
        <end position="339"/>
    </location>
</feature>
<dbReference type="GO" id="GO:0034058">
    <property type="term" value="P:endosomal vesicle fusion"/>
    <property type="evidence" value="ECO:0007669"/>
    <property type="project" value="TreeGrafter"/>
</dbReference>
<keyword evidence="3" id="KW-0963">Cytoplasm</keyword>
<keyword evidence="8" id="KW-1185">Reference proteome</keyword>
<evidence type="ECO:0000256" key="3">
    <source>
        <dbReference type="ARBA" id="ARBA00022490"/>
    </source>
</evidence>
<dbReference type="InParanoid" id="G8XZV8"/>
<accession>G8XZV8</accession>
<dbReference type="GO" id="GO:0006914">
    <property type="term" value="P:autophagy"/>
    <property type="evidence" value="ECO:0007669"/>
    <property type="project" value="TreeGrafter"/>
</dbReference>
<dbReference type="PROSITE" id="PS50219">
    <property type="entry name" value="CNH"/>
    <property type="match status" value="1"/>
</dbReference>
<evidence type="ECO:0000256" key="4">
    <source>
        <dbReference type="ARBA" id="ARBA00022927"/>
    </source>
</evidence>
<dbReference type="PANTHER" id="PTHR12894:SF27">
    <property type="entry name" value="TRANSFORMING GROWTH FACTOR-BETA RECEPTOR-ASSOCIATED PROTEIN 1"/>
    <property type="match status" value="1"/>
</dbReference>
<evidence type="ECO:0000313" key="7">
    <source>
        <dbReference type="EMBL" id="CCE87217.1"/>
    </source>
</evidence>
<dbReference type="EMBL" id="FO082046">
    <property type="protein sequence ID" value="CCE87217.1"/>
    <property type="molecule type" value="Genomic_DNA"/>
</dbReference>
<keyword evidence="4" id="KW-0653">Protein transport</keyword>
<sequence length="1012" mass="115945">MGNEDEGTTFDTIEPSEYIFQPVVREIEKDLSNDDEISCLATYQANLYIGTAKGRLLHYHKFEDADDYMIISQLQVSNNKAVQQILLFTSVEKALVLSGDKVAMYSLPEFSPLNIGKLKGITGMSKINRVNGDNKEGSETSLLWTKDKIRVISVTKQSIKLLKDINYSNTLACVSTLVENGKYVIAANESTYVILDLENIRQIPLFEHNSASGSDFTPQIIPFGSGDSTGQEFLLLVKSDQKSLMGMFMNANGEVTRGTLLWENTGYPSGTICIDSPYILALFKPDNSSYRIVTSSLVTLSEVKTQDLEHILTENQENDKREESEHEESQQDKPITDEPSSYYSLKEVECDLITKSSDLSKLLTQESIPSGSATQSCITIKSRLTLASKRSLLVATRYPTTILLAKRFCKLVANVSNVDAFSEIYNELKDLKQDNDDLASLSAQLQCFILIFIDQDKFLDMVTHIVEGKEGKKMLFDPLFVVHLMSGKDWLSTVKRSTTVFSMFTDIIQPIRDRLGNEKELKARYLFKVLKIVNEDPTIIDSDISDIIHYELYSKHLNTLEQVSITVVEDLNYWNGINFDNNIVKHLEENNVINLIEIYKTLLENLKQSPNKDKIAERLCSLCLSLISDTGKLARSYGKQENDVTKKKESLIDLTLHSLKKDIKDPKTYGKYLFEILKVTPQKGVTFIKNNRREEYKDIHKQIMNQINLKDESDSTALGLTHMKFEYAESVFIDDLKRFNDSSSLDVLDEFLGETLVRFTSKDLLNQKNLEVLHNLKCEYSSKREDIGAKSWPKINWVDFLLVKISQLEEKLFFELYAKIYELILIRCRFKTFALVEVKDDIEEKFENNANLQYLLFMSLDGSKKIEKLLEFSDYQNAEYAAIKDVLVFPAKTFYLPHISVKLPRNEGPTNNCIKKNLITIFKFYSENFVEDQRLLSIIHFLNNYEKHFTPLEALGMIPKDIPIIYLKEYLDRIFVDYNIKHTDILFHKAIGKADSKFMKKLSENHAKEDSI</sequence>
<feature type="domain" description="CNH" evidence="6">
    <location>
        <begin position="34"/>
        <end position="318"/>
    </location>
</feature>
<dbReference type="PANTHER" id="PTHR12894">
    <property type="entry name" value="CNH DOMAIN CONTAINING"/>
    <property type="match status" value="1"/>
</dbReference>
<reference evidence="7 8" key="1">
    <citation type="journal article" date="2012" name="G3 (Bethesda)">
        <title>Pichia sorbitophila, an interspecies yeast hybrid reveals early steps of genome resolution following polyploidization.</title>
        <authorList>
            <person name="Leh Louis V."/>
            <person name="Despons L."/>
            <person name="Friedrich A."/>
            <person name="Martin T."/>
            <person name="Durrens P."/>
            <person name="Casaregola S."/>
            <person name="Neuveglise C."/>
            <person name="Fairhead C."/>
            <person name="Marck C."/>
            <person name="Cruz J.A."/>
            <person name="Straub M.L."/>
            <person name="Kugler V."/>
            <person name="Sacerdot C."/>
            <person name="Uzunov Z."/>
            <person name="Thierry A."/>
            <person name="Weiss S."/>
            <person name="Bleykasten C."/>
            <person name="De Montigny J."/>
            <person name="Jacques N."/>
            <person name="Jung P."/>
            <person name="Lemaire M."/>
            <person name="Mallet S."/>
            <person name="Morel G."/>
            <person name="Richard G.F."/>
            <person name="Sarkar A."/>
            <person name="Savel G."/>
            <person name="Schacherer J."/>
            <person name="Seret M.L."/>
            <person name="Talla E."/>
            <person name="Samson G."/>
            <person name="Jubin C."/>
            <person name="Poulain J."/>
            <person name="Vacherie B."/>
            <person name="Barbe V."/>
            <person name="Pelletier E."/>
            <person name="Sherman D.J."/>
            <person name="Westhof E."/>
            <person name="Weissenbach J."/>
            <person name="Baret P.V."/>
            <person name="Wincker P."/>
            <person name="Gaillardin C."/>
            <person name="Dujon B."/>
            <person name="Souciet J.L."/>
        </authorList>
    </citation>
    <scope>NUCLEOTIDE SEQUENCE [LARGE SCALE GENOMIC DNA]</scope>
    <source>
        <strain evidence="8">ATCC MYA-4447 / BCRC 22081 / CBS 7064 / NBRC 10061 / NRRL Y-12695</strain>
    </source>
</reference>
<dbReference type="OMA" id="CFEDASE"/>
<evidence type="ECO:0000256" key="2">
    <source>
        <dbReference type="ARBA" id="ARBA00022448"/>
    </source>
</evidence>
<dbReference type="Proteomes" id="UP000005222">
    <property type="component" value="Chromosome N"/>
</dbReference>
<dbReference type="InterPro" id="IPR001180">
    <property type="entry name" value="CNH_dom"/>
</dbReference>
<name>G8XZV8_PICSO</name>
<protein>
    <submittedName>
        <fullName evidence="7">Piso0_005760 protein</fullName>
    </submittedName>
</protein>
<evidence type="ECO:0000313" key="8">
    <source>
        <dbReference type="Proteomes" id="UP000005222"/>
    </source>
</evidence>
<gene>
    <name evidence="7" type="primary">Piso0_005760</name>
    <name evidence="7" type="ORF">GNLVRS01_PISO0N21991g</name>
</gene>
<evidence type="ECO:0000256" key="1">
    <source>
        <dbReference type="ARBA" id="ARBA00004496"/>
    </source>
</evidence>
<evidence type="ECO:0000256" key="5">
    <source>
        <dbReference type="SAM" id="MobiDB-lite"/>
    </source>
</evidence>
<comment type="subcellular location">
    <subcellularLocation>
        <location evidence="1">Cytoplasm</location>
    </subcellularLocation>
</comment>
<dbReference type="STRING" id="559304.G8XZV8"/>
<evidence type="ECO:0000259" key="6">
    <source>
        <dbReference type="PROSITE" id="PS50219"/>
    </source>
</evidence>
<feature type="compositionally biased region" description="Basic and acidic residues" evidence="5">
    <location>
        <begin position="314"/>
        <end position="336"/>
    </location>
</feature>
<dbReference type="eggNOG" id="KOG2063">
    <property type="taxonomic scope" value="Eukaryota"/>
</dbReference>
<dbReference type="HOGENOM" id="CLU_330932_0_0_1"/>
<dbReference type="GO" id="GO:0016020">
    <property type="term" value="C:membrane"/>
    <property type="evidence" value="ECO:0007669"/>
    <property type="project" value="TreeGrafter"/>
</dbReference>
<dbReference type="GO" id="GO:0005737">
    <property type="term" value="C:cytoplasm"/>
    <property type="evidence" value="ECO:0007669"/>
    <property type="project" value="UniProtKB-SubCell"/>
</dbReference>
<dbReference type="InterPro" id="IPR032914">
    <property type="entry name" value="Vam6/VPS39/TRAP1"/>
</dbReference>
<dbReference type="AlphaFoldDB" id="G8XZV8"/>
<keyword evidence="2" id="KW-0813">Transport</keyword>
<dbReference type="FunCoup" id="G8XZV8">
    <property type="interactions" value="120"/>
</dbReference>
<dbReference type="GO" id="GO:0015031">
    <property type="term" value="P:protein transport"/>
    <property type="evidence" value="ECO:0007669"/>
    <property type="project" value="UniProtKB-KW"/>
</dbReference>
<organism evidence="7 8">
    <name type="scientific">Pichia sorbitophila (strain ATCC MYA-4447 / BCRC 22081 / CBS 7064 / NBRC 10061 / NRRL Y-12695)</name>
    <name type="common">Hybrid yeast</name>
    <dbReference type="NCBI Taxonomy" id="559304"/>
    <lineage>
        <taxon>Eukaryota</taxon>
        <taxon>Fungi</taxon>
        <taxon>Dikarya</taxon>
        <taxon>Ascomycota</taxon>
        <taxon>Saccharomycotina</taxon>
        <taxon>Pichiomycetes</taxon>
        <taxon>Debaryomycetaceae</taxon>
        <taxon>Millerozyma</taxon>
    </lineage>
</organism>